<gene>
    <name evidence="4" type="primary">LOC105890964</name>
</gene>
<keyword evidence="3" id="KW-1185">Reference proteome</keyword>
<name>A0A6P8GCI1_CLUHA</name>
<dbReference type="AlphaFoldDB" id="A0A6P8GCI1"/>
<accession>A0A6P8GCI1</accession>
<proteinExistence type="predicted"/>
<evidence type="ECO:0000313" key="4">
    <source>
        <dbReference type="RefSeq" id="XP_031434541.1"/>
    </source>
</evidence>
<feature type="compositionally biased region" description="Acidic residues" evidence="1">
    <location>
        <begin position="169"/>
        <end position="185"/>
    </location>
</feature>
<evidence type="ECO:0000256" key="1">
    <source>
        <dbReference type="SAM" id="MobiDB-lite"/>
    </source>
</evidence>
<evidence type="ECO:0000256" key="2">
    <source>
        <dbReference type="SAM" id="Phobius"/>
    </source>
</evidence>
<sequence>MHGRVFGMSQSDSRGLVLGALAGAAGLTLAVVWYQSRRAGAGRMVAQELYLNSNDHHVGASVSVAWAGQREVLDRLGALIQCVSELKEEVRALKAALPLLQDHVRDELQGGSRRAAESRRATPTRKRRTAGPSARQDGQSSEDAGSEGGYMTAMTDSEEEDKKGREAKEEEEEEEEDENQEEPDELSILLESADALHAKETERGVGLAPLLERRGQFEQDYAFMWRLARAYSDAHDMAQDREEKKSMAESEVAPTRLLGQRSDSFSKQPTFHRSSHACKHVWCCMTLCLGTSGAASNVSSIKDNKEFSHPSQFATQTQFGVILATSHNTYIHPPTLCSISAEV</sequence>
<feature type="region of interest" description="Disordered" evidence="1">
    <location>
        <begin position="108"/>
        <end position="185"/>
    </location>
</feature>
<keyword evidence="2" id="KW-0812">Transmembrane</keyword>
<organism evidence="3 4">
    <name type="scientific">Clupea harengus</name>
    <name type="common">Atlantic herring</name>
    <dbReference type="NCBI Taxonomy" id="7950"/>
    <lineage>
        <taxon>Eukaryota</taxon>
        <taxon>Metazoa</taxon>
        <taxon>Chordata</taxon>
        <taxon>Craniata</taxon>
        <taxon>Vertebrata</taxon>
        <taxon>Euteleostomi</taxon>
        <taxon>Actinopterygii</taxon>
        <taxon>Neopterygii</taxon>
        <taxon>Teleostei</taxon>
        <taxon>Clupei</taxon>
        <taxon>Clupeiformes</taxon>
        <taxon>Clupeoidei</taxon>
        <taxon>Clupeidae</taxon>
        <taxon>Clupea</taxon>
    </lineage>
</organism>
<protein>
    <submittedName>
        <fullName evidence="4">Regulator of microtubule dynamics protein 2 isoform X3</fullName>
    </submittedName>
</protein>
<keyword evidence="2" id="KW-0472">Membrane</keyword>
<dbReference type="GeneID" id="105890964"/>
<feature type="compositionally biased region" description="Basic and acidic residues" evidence="1">
    <location>
        <begin position="108"/>
        <end position="120"/>
    </location>
</feature>
<evidence type="ECO:0000313" key="3">
    <source>
        <dbReference type="Proteomes" id="UP000515152"/>
    </source>
</evidence>
<keyword evidence="2" id="KW-1133">Transmembrane helix</keyword>
<dbReference type="RefSeq" id="XP_031434541.1">
    <property type="nucleotide sequence ID" value="XM_031578681.2"/>
</dbReference>
<dbReference type="Proteomes" id="UP000515152">
    <property type="component" value="Chromosome 13"/>
</dbReference>
<reference evidence="4" key="1">
    <citation type="submission" date="2025-08" db="UniProtKB">
        <authorList>
            <consortium name="RefSeq"/>
        </authorList>
    </citation>
    <scope>IDENTIFICATION</scope>
</reference>
<feature type="transmembrane region" description="Helical" evidence="2">
    <location>
        <begin position="15"/>
        <end position="34"/>
    </location>
</feature>